<evidence type="ECO:0000313" key="2">
    <source>
        <dbReference type="EMBL" id="RXK53457.1"/>
    </source>
</evidence>
<feature type="transmembrane region" description="Helical" evidence="1">
    <location>
        <begin position="102"/>
        <end position="124"/>
    </location>
</feature>
<evidence type="ECO:0000256" key="1">
    <source>
        <dbReference type="SAM" id="Phobius"/>
    </source>
</evidence>
<evidence type="ECO:0008006" key="4">
    <source>
        <dbReference type="Google" id="ProtNLM"/>
    </source>
</evidence>
<feature type="transmembrane region" description="Helical" evidence="1">
    <location>
        <begin position="186"/>
        <end position="205"/>
    </location>
</feature>
<feature type="transmembrane region" description="Helical" evidence="1">
    <location>
        <begin position="340"/>
        <end position="361"/>
    </location>
</feature>
<comment type="caution">
    <text evidence="2">The sequence shown here is derived from an EMBL/GenBank/DDBJ whole genome shotgun (WGS) entry which is preliminary data.</text>
</comment>
<gene>
    <name evidence="2" type="ORF">ESB00_17340</name>
</gene>
<keyword evidence="1" id="KW-0472">Membrane</keyword>
<protein>
    <recommendedName>
        <fullName evidence="4">Glycosyltransferase RgtA/B/C/D-like domain-containing protein</fullName>
    </recommendedName>
</protein>
<dbReference type="EMBL" id="SDHX01000002">
    <property type="protein sequence ID" value="RXK53457.1"/>
    <property type="molecule type" value="Genomic_DNA"/>
</dbReference>
<dbReference type="AlphaFoldDB" id="A0A4Q1C4V7"/>
<feature type="transmembrane region" description="Helical" evidence="1">
    <location>
        <begin position="145"/>
        <end position="166"/>
    </location>
</feature>
<feature type="transmembrane region" description="Helical" evidence="1">
    <location>
        <begin position="290"/>
        <end position="311"/>
    </location>
</feature>
<name>A0A4Q1C4V7_9BACT</name>
<feature type="transmembrane region" description="Helical" evidence="1">
    <location>
        <begin position="217"/>
        <end position="235"/>
    </location>
</feature>
<accession>A0A4Q1C4V7</accession>
<feature type="transmembrane region" description="Helical" evidence="1">
    <location>
        <begin position="373"/>
        <end position="394"/>
    </location>
</feature>
<proteinExistence type="predicted"/>
<keyword evidence="1" id="KW-0812">Transmembrane</keyword>
<keyword evidence="1" id="KW-1133">Transmembrane helix</keyword>
<dbReference type="Proteomes" id="UP000290218">
    <property type="component" value="Unassembled WGS sequence"/>
</dbReference>
<feature type="transmembrane region" description="Helical" evidence="1">
    <location>
        <begin position="318"/>
        <end position="334"/>
    </location>
</feature>
<reference evidence="2 3" key="1">
    <citation type="submission" date="2019-01" db="EMBL/GenBank/DDBJ databases">
        <title>Lacunisphaera sp. strain TWA-58.</title>
        <authorList>
            <person name="Chen W.-M."/>
        </authorList>
    </citation>
    <scope>NUCLEOTIDE SEQUENCE [LARGE SCALE GENOMIC DNA]</scope>
    <source>
        <strain evidence="2 3">TWA-58</strain>
    </source>
</reference>
<evidence type="ECO:0000313" key="3">
    <source>
        <dbReference type="Proteomes" id="UP000290218"/>
    </source>
</evidence>
<keyword evidence="3" id="KW-1185">Reference proteome</keyword>
<feature type="transmembrane region" description="Helical" evidence="1">
    <location>
        <begin position="28"/>
        <end position="49"/>
    </location>
</feature>
<organism evidence="2 3">
    <name type="scientific">Oleiharenicola lentus</name>
    <dbReference type="NCBI Taxonomy" id="2508720"/>
    <lineage>
        <taxon>Bacteria</taxon>
        <taxon>Pseudomonadati</taxon>
        <taxon>Verrucomicrobiota</taxon>
        <taxon>Opitutia</taxon>
        <taxon>Opitutales</taxon>
        <taxon>Opitutaceae</taxon>
        <taxon>Oleiharenicola</taxon>
    </lineage>
</organism>
<sequence length="537" mass="59024">MSAHDLVVSAAVESPSAPGQGSMRNFSLMLALLAAAAPAVFAFVSGNIWEDFFITYRCSLNLLNGNGLVYEAGRPLHVFTSPLGVLLPAGLARLCGTEDPHVVMIAFRVVSCAALAGAWWLAAGRLSEMRALLVTGLFWILDAKLAAFSTNGMETALLVLFVVMAWRAMLDGRMLLAGLALGGAMWTRPDGFVFVGAVAAGVWHFSPGHRPGWRGWAVMALTAAVLYTPWFLWAWQYYGTPVPNTIRAKGAHLLSSENLGALFTYPWRYVFGHSTVHDAFLPPYFFFGGWPVWLEWFGRIMAVAAAAVAFWPRCVRPARVAGLAFVLGGAYLTVTARAPWYFPAWQVLAYIAIGGGVAALLELPALRGARRWWVIMPVAGVIALQAWLFVAVSVQLREQQRLVEWGLRAPLGRSIAQAARGPGDTVFLEPLGYIGFFSGLAMRDTPGLCSPEVIALRKGGLLSLSGLAVKLEADWVVLRGMEFLRFGADERVVFERQYELWQVIDRRPEIEAVAWLPGRDFLLFDAYYSVWRRRSPP</sequence>